<dbReference type="PANTHER" id="PTHR11771">
    <property type="entry name" value="LIPOXYGENASE"/>
    <property type="match status" value="1"/>
</dbReference>
<keyword evidence="3" id="KW-0223">Dioxygenase</keyword>
<dbReference type="GO" id="GO:0043651">
    <property type="term" value="P:linoleic acid metabolic process"/>
    <property type="evidence" value="ECO:0007669"/>
    <property type="project" value="UniProtKB-ARBA"/>
</dbReference>
<dbReference type="EMBL" id="CYGV01001278">
    <property type="protein sequence ID" value="CUA71993.1"/>
    <property type="molecule type" value="Genomic_DNA"/>
</dbReference>
<keyword evidence="4" id="KW-0560">Oxidoreductase</keyword>
<dbReference type="GO" id="GO:0016702">
    <property type="term" value="F:oxidoreductase activity, acting on single donors with incorporation of molecular oxygen, incorporation of two atoms of oxygen"/>
    <property type="evidence" value="ECO:0007669"/>
    <property type="project" value="InterPro"/>
</dbReference>
<gene>
    <name evidence="7" type="ORF">RSOLAG22IIIB_04852</name>
</gene>
<dbReference type="InterPro" id="IPR036226">
    <property type="entry name" value="LipOase_C_sf"/>
</dbReference>
<evidence type="ECO:0000259" key="6">
    <source>
        <dbReference type="PROSITE" id="PS51393"/>
    </source>
</evidence>
<dbReference type="InterPro" id="IPR013819">
    <property type="entry name" value="LipOase_C"/>
</dbReference>
<dbReference type="PROSITE" id="PS51393">
    <property type="entry name" value="LIPOXYGENASE_3"/>
    <property type="match status" value="1"/>
</dbReference>
<sequence length="597" mass="67645">MSNTAATSSQTPLVSTQGPVGQETLASLQKNQQLYQWANDDKFPPHVAEVPGSDSKSNFEIFNLTALLQTGGMQASHISAKYLRLVPETPVSLDQLVVHNQLQRAPPGINNNMLFPFNIGDRVNKDWYSDAVFAQQHFTGTNATTITLAKDWITAFEASAEAVNNEEVLKLLRSSPATSFYVQDYSYFRKAMGVADKDDITSGTGRYDVAPVALFHLPDDGKLHPIAIVIDYKGSMAESVVIFNKRLAPGNLAEEAQDWPWRYAKMCVQCADWLRHEIAIHLVNTHLVEEATIVAAHRTISPYHIVYQLLHKHWETTLSLNDQARKGLVPKIILPVAGVTEDQLYAFTKHAYSSFNWTGLYIPKDLESRGFPPAQLKENKFHNYAYARNMAPMWDTIRTFVAAVLTPRYDNNDKLVEDDKWIQAFCAEMRSPQRGKMPSFPEIKTLAQLIDTVTMCIHIASPQHTAVNYLQQYYQVFVPNKPWALYSSPPKSLDELQTYKEQQLLDTLPFNEPRDWLYGAQLPYMLSFEVLGQNSLLSYARDQFNSPISEIRNAARSFEQNLIRLQDDFREHSNDLDDKETIYSVMDPAVTAVSILI</sequence>
<dbReference type="Proteomes" id="UP000044841">
    <property type="component" value="Unassembled WGS sequence"/>
</dbReference>
<dbReference type="InterPro" id="IPR000907">
    <property type="entry name" value="LipOase"/>
</dbReference>
<evidence type="ECO:0000313" key="7">
    <source>
        <dbReference type="EMBL" id="CUA71993.1"/>
    </source>
</evidence>
<evidence type="ECO:0000313" key="8">
    <source>
        <dbReference type="Proteomes" id="UP000044841"/>
    </source>
</evidence>
<feature type="domain" description="Lipoxygenase" evidence="6">
    <location>
        <begin position="4"/>
        <end position="597"/>
    </location>
</feature>
<keyword evidence="5" id="KW-0175">Coiled coil</keyword>
<dbReference type="Pfam" id="PF00305">
    <property type="entry name" value="Lipoxygenase"/>
    <property type="match status" value="1"/>
</dbReference>
<evidence type="ECO:0000256" key="1">
    <source>
        <dbReference type="ARBA" id="ARBA00021175"/>
    </source>
</evidence>
<evidence type="ECO:0000256" key="4">
    <source>
        <dbReference type="ARBA" id="ARBA00023002"/>
    </source>
</evidence>
<proteinExistence type="predicted"/>
<protein>
    <recommendedName>
        <fullName evidence="1">Manganese lipoxygenase</fullName>
    </recommendedName>
</protein>
<evidence type="ECO:0000256" key="5">
    <source>
        <dbReference type="SAM" id="Coils"/>
    </source>
</evidence>
<name>A0A0K6G0V9_9AGAM</name>
<dbReference type="GO" id="GO:0034440">
    <property type="term" value="P:lipid oxidation"/>
    <property type="evidence" value="ECO:0007669"/>
    <property type="project" value="InterPro"/>
</dbReference>
<accession>A0A0K6G0V9</accession>
<keyword evidence="8" id="KW-1185">Reference proteome</keyword>
<dbReference type="SUPFAM" id="SSF48484">
    <property type="entry name" value="Lipoxigenase"/>
    <property type="match status" value="1"/>
</dbReference>
<dbReference type="GO" id="GO:0046872">
    <property type="term" value="F:metal ion binding"/>
    <property type="evidence" value="ECO:0007669"/>
    <property type="project" value="UniProtKB-KW"/>
</dbReference>
<dbReference type="Gene3D" id="3.10.450.60">
    <property type="match status" value="1"/>
</dbReference>
<evidence type="ECO:0000256" key="3">
    <source>
        <dbReference type="ARBA" id="ARBA00022964"/>
    </source>
</evidence>
<dbReference type="AlphaFoldDB" id="A0A0K6G0V9"/>
<keyword evidence="2" id="KW-0479">Metal-binding</keyword>
<evidence type="ECO:0000256" key="2">
    <source>
        <dbReference type="ARBA" id="ARBA00022723"/>
    </source>
</evidence>
<dbReference type="Gene3D" id="1.20.245.10">
    <property type="entry name" value="Lipoxygenase-1, Domain 5"/>
    <property type="match status" value="1"/>
</dbReference>
<feature type="coiled-coil region" evidence="5">
    <location>
        <begin position="548"/>
        <end position="575"/>
    </location>
</feature>
<organism evidence="7 8">
    <name type="scientific">Rhizoctonia solani</name>
    <dbReference type="NCBI Taxonomy" id="456999"/>
    <lineage>
        <taxon>Eukaryota</taxon>
        <taxon>Fungi</taxon>
        <taxon>Dikarya</taxon>
        <taxon>Basidiomycota</taxon>
        <taxon>Agaricomycotina</taxon>
        <taxon>Agaricomycetes</taxon>
        <taxon>Cantharellales</taxon>
        <taxon>Ceratobasidiaceae</taxon>
        <taxon>Rhizoctonia</taxon>
    </lineage>
</organism>
<reference evidence="7 8" key="1">
    <citation type="submission" date="2015-07" db="EMBL/GenBank/DDBJ databases">
        <authorList>
            <person name="Noorani M."/>
        </authorList>
    </citation>
    <scope>NUCLEOTIDE SEQUENCE [LARGE SCALE GENOMIC DNA]</scope>
    <source>
        <strain evidence="7">BBA 69670</strain>
    </source>
</reference>